<comment type="caution">
    <text evidence="1">The sequence shown here is derived from an EMBL/GenBank/DDBJ whole genome shotgun (WGS) entry which is preliminary data.</text>
</comment>
<dbReference type="AlphaFoldDB" id="A0A2A2D1Y2"/>
<gene>
    <name evidence="1" type="ORF">CK936_29510</name>
</gene>
<dbReference type="Proteomes" id="UP000218944">
    <property type="component" value="Unassembled WGS sequence"/>
</dbReference>
<organism evidence="1 2">
    <name type="scientific">Streptomyces albireticuli</name>
    <dbReference type="NCBI Taxonomy" id="1940"/>
    <lineage>
        <taxon>Bacteria</taxon>
        <taxon>Bacillati</taxon>
        <taxon>Actinomycetota</taxon>
        <taxon>Actinomycetes</taxon>
        <taxon>Kitasatosporales</taxon>
        <taxon>Streptomycetaceae</taxon>
        <taxon>Streptomyces</taxon>
    </lineage>
</organism>
<evidence type="ECO:0000313" key="1">
    <source>
        <dbReference type="EMBL" id="PAU45416.1"/>
    </source>
</evidence>
<dbReference type="RefSeq" id="WP_095584006.1">
    <property type="nucleotide sequence ID" value="NZ_JAJQQQ010000012.1"/>
</dbReference>
<sequence>MASAVALIAGSRGAFTGFRSALGQSGQALDAVRRAVAAGGRTVEGVKRSLDQARPRVTEFTGAAGRAAGAAGGLGRAAATADPALRKLRAAGRAAGRQARDVRTAAGRTAGDLSRAGKGAATGNRFSRLIGGGLKLGSGAMKAINVAMKASPWGLVIGLLTPFIEQLITTALESKTGQKVMSVLFGLVEKYFAAYGRLVELYVKVLTGIVSAAWNGIRKSVQPALDWITKTVPGAFGKVKDAMTRTLGGIGDFMKSAAQTVLGVIKGPVSGIISFANMIIDGLNSISFSLFGKKFGVDLPRIPELAHGGIVPARKGGRPVLVAEAGEAEAVLPLSKLERLLARTAAHARAARGGGRTRRIDHYQEVAHRGPYGTAEDLLFLARAGG</sequence>
<dbReference type="EMBL" id="NSJV01000562">
    <property type="protein sequence ID" value="PAU45416.1"/>
    <property type="molecule type" value="Genomic_DNA"/>
</dbReference>
<protein>
    <recommendedName>
        <fullName evidence="3">Tape-measure protein</fullName>
    </recommendedName>
</protein>
<reference evidence="1 2" key="1">
    <citation type="submission" date="2017-08" db="EMBL/GenBank/DDBJ databases">
        <title>Genome sequence of Streptomyces albireticuli NRRL B-1670.</title>
        <authorList>
            <person name="Graham D.E."/>
            <person name="Mahan K.M."/>
            <person name="Klingeman D.M."/>
            <person name="Hettich R.L."/>
            <person name="Parry R.J."/>
            <person name="Spain J.C."/>
        </authorList>
    </citation>
    <scope>NUCLEOTIDE SEQUENCE [LARGE SCALE GENOMIC DNA]</scope>
    <source>
        <strain evidence="1 2">NRRL B-1670</strain>
    </source>
</reference>
<name>A0A2A2D1Y2_9ACTN</name>
<evidence type="ECO:0008006" key="3">
    <source>
        <dbReference type="Google" id="ProtNLM"/>
    </source>
</evidence>
<accession>A0A2A2D1Y2</accession>
<keyword evidence="2" id="KW-1185">Reference proteome</keyword>
<proteinExistence type="predicted"/>
<evidence type="ECO:0000313" key="2">
    <source>
        <dbReference type="Proteomes" id="UP000218944"/>
    </source>
</evidence>